<keyword evidence="5 7" id="KW-1133">Transmembrane helix</keyword>
<name>A0AAE3JI06_9SPIR</name>
<dbReference type="InterPro" id="IPR050809">
    <property type="entry name" value="UgpAE/MalFG_permease"/>
</dbReference>
<comment type="similarity">
    <text evidence="7">Belongs to the binding-protein-dependent transport system permease family.</text>
</comment>
<evidence type="ECO:0000313" key="9">
    <source>
        <dbReference type="EMBL" id="MCD1653683.1"/>
    </source>
</evidence>
<proteinExistence type="inferred from homology"/>
<keyword evidence="6 7" id="KW-0472">Membrane</keyword>
<evidence type="ECO:0000256" key="3">
    <source>
        <dbReference type="ARBA" id="ARBA00022475"/>
    </source>
</evidence>
<feature type="transmembrane region" description="Helical" evidence="7">
    <location>
        <begin position="75"/>
        <end position="94"/>
    </location>
</feature>
<feature type="transmembrane region" description="Helical" evidence="7">
    <location>
        <begin position="159"/>
        <end position="182"/>
    </location>
</feature>
<comment type="subcellular location">
    <subcellularLocation>
        <location evidence="1 7">Cell membrane</location>
        <topology evidence="1 7">Multi-pass membrane protein</topology>
    </subcellularLocation>
</comment>
<evidence type="ECO:0000259" key="8">
    <source>
        <dbReference type="PROSITE" id="PS50928"/>
    </source>
</evidence>
<evidence type="ECO:0000256" key="5">
    <source>
        <dbReference type="ARBA" id="ARBA00022989"/>
    </source>
</evidence>
<dbReference type="GO" id="GO:0055085">
    <property type="term" value="P:transmembrane transport"/>
    <property type="evidence" value="ECO:0007669"/>
    <property type="project" value="InterPro"/>
</dbReference>
<comment type="caution">
    <text evidence="9">The sequence shown here is derived from an EMBL/GenBank/DDBJ whole genome shotgun (WGS) entry which is preliminary data.</text>
</comment>
<reference evidence="9" key="1">
    <citation type="submission" date="2021-08" db="EMBL/GenBank/DDBJ databases">
        <title>Comparative analyses of Brucepasteria parasyntrophica and Teretinema zuelzerae.</title>
        <authorList>
            <person name="Song Y."/>
            <person name="Brune A."/>
        </authorList>
    </citation>
    <scope>NUCLEOTIDE SEQUENCE</scope>
    <source>
        <strain evidence="9">DSM 1903</strain>
    </source>
</reference>
<evidence type="ECO:0000256" key="4">
    <source>
        <dbReference type="ARBA" id="ARBA00022692"/>
    </source>
</evidence>
<dbReference type="AlphaFoldDB" id="A0AAE3JI06"/>
<feature type="domain" description="ABC transmembrane type-1" evidence="8">
    <location>
        <begin position="71"/>
        <end position="296"/>
    </location>
</feature>
<dbReference type="InterPro" id="IPR000515">
    <property type="entry name" value="MetI-like"/>
</dbReference>
<dbReference type="SUPFAM" id="SSF161098">
    <property type="entry name" value="MetI-like"/>
    <property type="match status" value="1"/>
</dbReference>
<dbReference type="PROSITE" id="PS50928">
    <property type="entry name" value="ABC_TM1"/>
    <property type="match status" value="1"/>
</dbReference>
<keyword evidence="10" id="KW-1185">Reference proteome</keyword>
<sequence>MKKNALTQYSWYLYLIPALLFYTIFMALPLLDSIRMSLYTGGSGERSFVGFDNYLRLFLDPDTSERFWGAFGNTWYFFFINMICQNFLALIFALMLTERNMKGSRFYQTVIFIPVTLAILVTGYLWKLILNPQWGAVALILGKLGLEDLVKPWLGDARYALTAVALVSSWQWVGIPTMMFFAGLQNISEELIEAAEIDGASKIQKIAAIRLPLIKPVIGMVAVLTFVNNFNAFDVVFAMENANGAPQYSTDLIGTLFYRVGIAGQHPVGIPDPGLGAAIATSTFIMLMIGVVGILRLTKTEN</sequence>
<keyword evidence="4 7" id="KW-0812">Transmembrane</keyword>
<keyword evidence="3" id="KW-1003">Cell membrane</keyword>
<dbReference type="InterPro" id="IPR035906">
    <property type="entry name" value="MetI-like_sf"/>
</dbReference>
<dbReference type="RefSeq" id="WP_230752981.1">
    <property type="nucleotide sequence ID" value="NZ_JAINWA010000001.1"/>
</dbReference>
<feature type="transmembrane region" description="Helical" evidence="7">
    <location>
        <begin position="275"/>
        <end position="297"/>
    </location>
</feature>
<dbReference type="Gene3D" id="1.10.3720.10">
    <property type="entry name" value="MetI-like"/>
    <property type="match status" value="1"/>
</dbReference>
<gene>
    <name evidence="9" type="ORF">K7J14_03095</name>
</gene>
<feature type="transmembrane region" description="Helical" evidence="7">
    <location>
        <begin position="213"/>
        <end position="233"/>
    </location>
</feature>
<dbReference type="GO" id="GO:0005886">
    <property type="term" value="C:plasma membrane"/>
    <property type="evidence" value="ECO:0007669"/>
    <property type="project" value="UniProtKB-SubCell"/>
</dbReference>
<evidence type="ECO:0000256" key="6">
    <source>
        <dbReference type="ARBA" id="ARBA00023136"/>
    </source>
</evidence>
<evidence type="ECO:0000256" key="1">
    <source>
        <dbReference type="ARBA" id="ARBA00004651"/>
    </source>
</evidence>
<evidence type="ECO:0000256" key="2">
    <source>
        <dbReference type="ARBA" id="ARBA00022448"/>
    </source>
</evidence>
<feature type="transmembrane region" description="Helical" evidence="7">
    <location>
        <begin position="12"/>
        <end position="31"/>
    </location>
</feature>
<evidence type="ECO:0000313" key="10">
    <source>
        <dbReference type="Proteomes" id="UP001198163"/>
    </source>
</evidence>
<accession>A0AAE3JI06</accession>
<dbReference type="EMBL" id="JAINWA010000001">
    <property type="protein sequence ID" value="MCD1653683.1"/>
    <property type="molecule type" value="Genomic_DNA"/>
</dbReference>
<dbReference type="PANTHER" id="PTHR43227:SF11">
    <property type="entry name" value="BLL4140 PROTEIN"/>
    <property type="match status" value="1"/>
</dbReference>
<organism evidence="9 10">
    <name type="scientific">Teretinema zuelzerae</name>
    <dbReference type="NCBI Taxonomy" id="156"/>
    <lineage>
        <taxon>Bacteria</taxon>
        <taxon>Pseudomonadati</taxon>
        <taxon>Spirochaetota</taxon>
        <taxon>Spirochaetia</taxon>
        <taxon>Spirochaetales</taxon>
        <taxon>Treponemataceae</taxon>
        <taxon>Teretinema</taxon>
    </lineage>
</organism>
<dbReference type="Pfam" id="PF00528">
    <property type="entry name" value="BPD_transp_1"/>
    <property type="match status" value="1"/>
</dbReference>
<dbReference type="PANTHER" id="PTHR43227">
    <property type="entry name" value="BLL4140 PROTEIN"/>
    <property type="match status" value="1"/>
</dbReference>
<protein>
    <submittedName>
        <fullName evidence="9">Sugar ABC transporter permease</fullName>
    </submittedName>
</protein>
<evidence type="ECO:0000256" key="7">
    <source>
        <dbReference type="RuleBase" id="RU363032"/>
    </source>
</evidence>
<feature type="transmembrane region" description="Helical" evidence="7">
    <location>
        <begin position="106"/>
        <end position="126"/>
    </location>
</feature>
<keyword evidence="2 7" id="KW-0813">Transport</keyword>
<dbReference type="Proteomes" id="UP001198163">
    <property type="component" value="Unassembled WGS sequence"/>
</dbReference>
<dbReference type="CDD" id="cd06261">
    <property type="entry name" value="TM_PBP2"/>
    <property type="match status" value="1"/>
</dbReference>